<proteinExistence type="predicted"/>
<reference evidence="1 2" key="1">
    <citation type="submission" date="2017-07" db="EMBL/GenBank/DDBJ databases">
        <authorList>
            <person name="Talla V."/>
            <person name="Backstrom N."/>
        </authorList>
    </citation>
    <scope>NUCLEOTIDE SEQUENCE [LARGE SCALE GENOMIC DNA]</scope>
</reference>
<dbReference type="AlphaFoldDB" id="A0A5E4QSY2"/>
<keyword evidence="2" id="KW-1185">Reference proteome</keyword>
<dbReference type="Proteomes" id="UP000324832">
    <property type="component" value="Unassembled WGS sequence"/>
</dbReference>
<protein>
    <submittedName>
        <fullName evidence="1">Uncharacterized protein</fullName>
    </submittedName>
</protein>
<name>A0A5E4QSY2_9NEOP</name>
<sequence>MNRLFLYFFIYCLYYNIYVSPLSIINRYSECGLEETLIEEIKSYKNMTSTIMKGILNTFIGIDMYDEYDKFIDKFGARPSGSKVLEDSIDYMVNLTIAYDTRICPPIIIALAYPPLDELNHKFIKKPGKVNGLINGELGMFTHLQV</sequence>
<organism evidence="1 2">
    <name type="scientific">Leptidea sinapis</name>
    <dbReference type="NCBI Taxonomy" id="189913"/>
    <lineage>
        <taxon>Eukaryota</taxon>
        <taxon>Metazoa</taxon>
        <taxon>Ecdysozoa</taxon>
        <taxon>Arthropoda</taxon>
        <taxon>Hexapoda</taxon>
        <taxon>Insecta</taxon>
        <taxon>Pterygota</taxon>
        <taxon>Neoptera</taxon>
        <taxon>Endopterygota</taxon>
        <taxon>Lepidoptera</taxon>
        <taxon>Glossata</taxon>
        <taxon>Ditrysia</taxon>
        <taxon>Papilionoidea</taxon>
        <taxon>Pieridae</taxon>
        <taxon>Dismorphiinae</taxon>
        <taxon>Leptidea</taxon>
    </lineage>
</organism>
<dbReference type="EMBL" id="FZQP02005177">
    <property type="protein sequence ID" value="VVD01113.1"/>
    <property type="molecule type" value="Genomic_DNA"/>
</dbReference>
<gene>
    <name evidence="1" type="ORF">LSINAPIS_LOCUS11606</name>
</gene>
<evidence type="ECO:0000313" key="1">
    <source>
        <dbReference type="EMBL" id="VVD01113.1"/>
    </source>
</evidence>
<accession>A0A5E4QSY2</accession>
<evidence type="ECO:0000313" key="2">
    <source>
        <dbReference type="Proteomes" id="UP000324832"/>
    </source>
</evidence>